<dbReference type="PANTHER" id="PTHR22749:SF6">
    <property type="entry name" value="RIBOFLAVIN KINASE"/>
    <property type="match status" value="1"/>
</dbReference>
<comment type="similarity">
    <text evidence="15">Belongs to the ribF family.</text>
</comment>
<dbReference type="FunFam" id="3.40.50.620:FF:000021">
    <property type="entry name" value="Riboflavin biosynthesis protein"/>
    <property type="match status" value="1"/>
</dbReference>
<keyword evidence="5 15" id="KW-0288">FMN</keyword>
<proteinExistence type="inferred from homology"/>
<dbReference type="PANTHER" id="PTHR22749">
    <property type="entry name" value="RIBOFLAVIN KINASE/FMN ADENYLYLTRANSFERASE"/>
    <property type="match status" value="1"/>
</dbReference>
<organism evidence="17 18">
    <name type="scientific">Neptunomonas phycophila</name>
    <dbReference type="NCBI Taxonomy" id="1572645"/>
    <lineage>
        <taxon>Bacteria</taxon>
        <taxon>Pseudomonadati</taxon>
        <taxon>Pseudomonadota</taxon>
        <taxon>Gammaproteobacteria</taxon>
        <taxon>Oceanospirillales</taxon>
        <taxon>Oceanospirillaceae</taxon>
        <taxon>Neptunomonas</taxon>
    </lineage>
</organism>
<accession>A0AAW7XH92</accession>
<evidence type="ECO:0000256" key="7">
    <source>
        <dbReference type="ARBA" id="ARBA00022695"/>
    </source>
</evidence>
<evidence type="ECO:0000256" key="11">
    <source>
        <dbReference type="ARBA" id="ARBA00022840"/>
    </source>
</evidence>
<dbReference type="EMBL" id="JAUOPG010000003">
    <property type="protein sequence ID" value="MDO6452967.1"/>
    <property type="molecule type" value="Genomic_DNA"/>
</dbReference>
<dbReference type="PIRSF" id="PIRSF004491">
    <property type="entry name" value="FAD_Synth"/>
    <property type="match status" value="1"/>
</dbReference>
<comment type="catalytic activity">
    <reaction evidence="14 15">
        <text>FMN + ATP + H(+) = FAD + diphosphate</text>
        <dbReference type="Rhea" id="RHEA:17237"/>
        <dbReference type="ChEBI" id="CHEBI:15378"/>
        <dbReference type="ChEBI" id="CHEBI:30616"/>
        <dbReference type="ChEBI" id="CHEBI:33019"/>
        <dbReference type="ChEBI" id="CHEBI:57692"/>
        <dbReference type="ChEBI" id="CHEBI:58210"/>
        <dbReference type="EC" id="2.7.7.2"/>
    </reaction>
</comment>
<dbReference type="Gene3D" id="2.40.30.30">
    <property type="entry name" value="Riboflavin kinase-like"/>
    <property type="match status" value="1"/>
</dbReference>
<evidence type="ECO:0000256" key="13">
    <source>
        <dbReference type="ARBA" id="ARBA00047880"/>
    </source>
</evidence>
<dbReference type="Pfam" id="PF06574">
    <property type="entry name" value="FAD_syn"/>
    <property type="match status" value="1"/>
</dbReference>
<evidence type="ECO:0000256" key="9">
    <source>
        <dbReference type="ARBA" id="ARBA00022777"/>
    </source>
</evidence>
<evidence type="ECO:0000256" key="8">
    <source>
        <dbReference type="ARBA" id="ARBA00022741"/>
    </source>
</evidence>
<dbReference type="SUPFAM" id="SSF82114">
    <property type="entry name" value="Riboflavin kinase-like"/>
    <property type="match status" value="1"/>
</dbReference>
<dbReference type="NCBIfam" id="NF004159">
    <property type="entry name" value="PRK05627.1-2"/>
    <property type="match status" value="1"/>
</dbReference>
<evidence type="ECO:0000256" key="1">
    <source>
        <dbReference type="ARBA" id="ARBA00002121"/>
    </source>
</evidence>
<comment type="pathway">
    <text evidence="3 15">Cofactor biosynthesis; FMN biosynthesis; FMN from riboflavin (ATP route): step 1/1.</text>
</comment>
<keyword evidence="6 15" id="KW-0808">Transferase</keyword>
<name>A0AAW7XH92_9GAMM</name>
<keyword evidence="7 15" id="KW-0548">Nucleotidyltransferase</keyword>
<keyword evidence="11 15" id="KW-0067">ATP-binding</keyword>
<dbReference type="EC" id="2.7.7.2" evidence="15"/>
<evidence type="ECO:0000256" key="6">
    <source>
        <dbReference type="ARBA" id="ARBA00022679"/>
    </source>
</evidence>
<sequence>MEVIRGLHNLRDKHRGCVATIGNFDGVHLGHQKVLEQVKNKARDLGLPTTVIIFEPQPREFFGGNAVPARLTRFDEKVRLLAEQEIDRVLCLPFNEQLRQMTAAEFVESLLLKGLAVQHFVVGDDFRFGCDRAGDYAMLCEVGHEQGFSVEHTLTYTVGEERVSSTRIRKALAEHDFVLAQALLGRPYRITGRVMHGQKLGRQLGVPTANVRMHRFAAPLRGVYTVSVQLAGRPLANGVCNIGLRPTVGGTRPVLEVHLLGFSGDLYGKLLSVEFKTFLRSEQKFDGLEQLKSALFTDIKAAKDFFLSQNSSGRQA</sequence>
<evidence type="ECO:0000256" key="10">
    <source>
        <dbReference type="ARBA" id="ARBA00022827"/>
    </source>
</evidence>
<dbReference type="Proteomes" id="UP001169862">
    <property type="component" value="Unassembled WGS sequence"/>
</dbReference>
<evidence type="ECO:0000256" key="4">
    <source>
        <dbReference type="ARBA" id="ARBA00022630"/>
    </source>
</evidence>
<dbReference type="SUPFAM" id="SSF52374">
    <property type="entry name" value="Nucleotidylyl transferase"/>
    <property type="match status" value="1"/>
</dbReference>
<dbReference type="GO" id="GO:0005524">
    <property type="term" value="F:ATP binding"/>
    <property type="evidence" value="ECO:0007669"/>
    <property type="project" value="UniProtKB-UniRule"/>
</dbReference>
<dbReference type="NCBIfam" id="TIGR00125">
    <property type="entry name" value="cyt_tran_rel"/>
    <property type="match status" value="1"/>
</dbReference>
<dbReference type="GO" id="GO:0006747">
    <property type="term" value="P:FAD biosynthetic process"/>
    <property type="evidence" value="ECO:0007669"/>
    <property type="project" value="UniProtKB-UniRule"/>
</dbReference>
<dbReference type="AlphaFoldDB" id="A0AAW7XH92"/>
<dbReference type="GO" id="GO:0003919">
    <property type="term" value="F:FMN adenylyltransferase activity"/>
    <property type="evidence" value="ECO:0007669"/>
    <property type="project" value="UniProtKB-UniRule"/>
</dbReference>
<dbReference type="SMART" id="SM00904">
    <property type="entry name" value="Flavokinase"/>
    <property type="match status" value="1"/>
</dbReference>
<evidence type="ECO:0000256" key="12">
    <source>
        <dbReference type="ARBA" id="ARBA00023268"/>
    </source>
</evidence>
<evidence type="ECO:0000256" key="5">
    <source>
        <dbReference type="ARBA" id="ARBA00022643"/>
    </source>
</evidence>
<dbReference type="CDD" id="cd02064">
    <property type="entry name" value="FAD_synthetase_N"/>
    <property type="match status" value="1"/>
</dbReference>
<keyword evidence="4 15" id="KW-0285">Flavoprotein</keyword>
<evidence type="ECO:0000313" key="17">
    <source>
        <dbReference type="EMBL" id="MDO6452967.1"/>
    </source>
</evidence>
<evidence type="ECO:0000256" key="3">
    <source>
        <dbReference type="ARBA" id="ARBA00005201"/>
    </source>
</evidence>
<dbReference type="GO" id="GO:0008531">
    <property type="term" value="F:riboflavin kinase activity"/>
    <property type="evidence" value="ECO:0007669"/>
    <property type="project" value="UniProtKB-UniRule"/>
</dbReference>
<dbReference type="InterPro" id="IPR014729">
    <property type="entry name" value="Rossmann-like_a/b/a_fold"/>
</dbReference>
<comment type="pathway">
    <text evidence="2 15">Cofactor biosynthesis; FAD biosynthesis; FAD from FMN: step 1/1.</text>
</comment>
<evidence type="ECO:0000313" key="18">
    <source>
        <dbReference type="Proteomes" id="UP001169862"/>
    </source>
</evidence>
<comment type="caution">
    <text evidence="17">The sequence shown here is derived from an EMBL/GenBank/DDBJ whole genome shotgun (WGS) entry which is preliminary data.</text>
</comment>
<reference evidence="17" key="1">
    <citation type="submission" date="2023-07" db="EMBL/GenBank/DDBJ databases">
        <title>Genome content predicts the carbon catabolic preferences of heterotrophic bacteria.</title>
        <authorList>
            <person name="Gralka M."/>
        </authorList>
    </citation>
    <scope>NUCLEOTIDE SEQUENCE</scope>
    <source>
        <strain evidence="17">I2M16</strain>
    </source>
</reference>
<dbReference type="NCBIfam" id="NF004162">
    <property type="entry name" value="PRK05627.1-5"/>
    <property type="match status" value="1"/>
</dbReference>
<gene>
    <name evidence="17" type="primary">ribF</name>
    <name evidence="17" type="ORF">Q4490_05255</name>
</gene>
<keyword evidence="9 15" id="KW-0418">Kinase</keyword>
<evidence type="ECO:0000256" key="14">
    <source>
        <dbReference type="ARBA" id="ARBA00049494"/>
    </source>
</evidence>
<dbReference type="Gene3D" id="3.40.50.620">
    <property type="entry name" value="HUPs"/>
    <property type="match status" value="1"/>
</dbReference>
<dbReference type="NCBIfam" id="NF004160">
    <property type="entry name" value="PRK05627.1-3"/>
    <property type="match status" value="1"/>
</dbReference>
<dbReference type="InterPro" id="IPR015865">
    <property type="entry name" value="Riboflavin_kinase_bac/euk"/>
</dbReference>
<comment type="function">
    <text evidence="1">Catalyzes the phosphorylation of riboflavin to FMN followed by the adenylation of FMN to FAD.</text>
</comment>
<dbReference type="InterPro" id="IPR002606">
    <property type="entry name" value="Riboflavin_kinase_bac"/>
</dbReference>
<dbReference type="GO" id="GO:0009398">
    <property type="term" value="P:FMN biosynthetic process"/>
    <property type="evidence" value="ECO:0007669"/>
    <property type="project" value="UniProtKB-UniRule"/>
</dbReference>
<keyword evidence="8 15" id="KW-0547">Nucleotide-binding</keyword>
<comment type="catalytic activity">
    <reaction evidence="13 15">
        <text>riboflavin + ATP = FMN + ADP + H(+)</text>
        <dbReference type="Rhea" id="RHEA:14357"/>
        <dbReference type="ChEBI" id="CHEBI:15378"/>
        <dbReference type="ChEBI" id="CHEBI:30616"/>
        <dbReference type="ChEBI" id="CHEBI:57986"/>
        <dbReference type="ChEBI" id="CHEBI:58210"/>
        <dbReference type="ChEBI" id="CHEBI:456216"/>
        <dbReference type="EC" id="2.7.1.26"/>
    </reaction>
</comment>
<keyword evidence="12" id="KW-0511">Multifunctional enzyme</keyword>
<dbReference type="Pfam" id="PF01687">
    <property type="entry name" value="Flavokinase"/>
    <property type="match status" value="1"/>
</dbReference>
<dbReference type="NCBIfam" id="NF004163">
    <property type="entry name" value="PRK05627.1-6"/>
    <property type="match status" value="1"/>
</dbReference>
<dbReference type="InterPro" id="IPR004821">
    <property type="entry name" value="Cyt_trans-like"/>
</dbReference>
<dbReference type="NCBIfam" id="TIGR00083">
    <property type="entry name" value="ribF"/>
    <property type="match status" value="1"/>
</dbReference>
<protein>
    <recommendedName>
        <fullName evidence="15">Riboflavin biosynthesis protein</fullName>
    </recommendedName>
    <domain>
        <recommendedName>
            <fullName evidence="15">Riboflavin kinase</fullName>
            <ecNumber evidence="15">2.7.1.26</ecNumber>
        </recommendedName>
        <alternativeName>
            <fullName evidence="15">Flavokinase</fullName>
        </alternativeName>
    </domain>
    <domain>
        <recommendedName>
            <fullName evidence="15">FMN adenylyltransferase</fullName>
            <ecNumber evidence="15">2.7.7.2</ecNumber>
        </recommendedName>
        <alternativeName>
            <fullName evidence="15">FAD pyrophosphorylase</fullName>
        </alternativeName>
        <alternativeName>
            <fullName evidence="15">FAD synthase</fullName>
        </alternativeName>
    </domain>
</protein>
<keyword evidence="10 15" id="KW-0274">FAD</keyword>
<evidence type="ECO:0000256" key="2">
    <source>
        <dbReference type="ARBA" id="ARBA00004726"/>
    </source>
</evidence>
<evidence type="ECO:0000256" key="15">
    <source>
        <dbReference type="PIRNR" id="PIRNR004491"/>
    </source>
</evidence>
<dbReference type="InterPro" id="IPR015864">
    <property type="entry name" value="FAD_synthase"/>
</dbReference>
<dbReference type="InterPro" id="IPR023468">
    <property type="entry name" value="Riboflavin_kinase"/>
</dbReference>
<evidence type="ECO:0000259" key="16">
    <source>
        <dbReference type="SMART" id="SM00904"/>
    </source>
</evidence>
<dbReference type="GO" id="GO:0009231">
    <property type="term" value="P:riboflavin biosynthetic process"/>
    <property type="evidence" value="ECO:0007669"/>
    <property type="project" value="InterPro"/>
</dbReference>
<dbReference type="EC" id="2.7.1.26" evidence="15"/>
<feature type="domain" description="Riboflavin kinase" evidence="16">
    <location>
        <begin position="183"/>
        <end position="307"/>
    </location>
</feature>
<dbReference type="InterPro" id="IPR023465">
    <property type="entry name" value="Riboflavin_kinase_dom_sf"/>
</dbReference>